<organism evidence="1 2">
    <name type="scientific">Paludibaculum fermentans</name>
    <dbReference type="NCBI Taxonomy" id="1473598"/>
    <lineage>
        <taxon>Bacteria</taxon>
        <taxon>Pseudomonadati</taxon>
        <taxon>Acidobacteriota</taxon>
        <taxon>Terriglobia</taxon>
        <taxon>Bryobacterales</taxon>
        <taxon>Bryobacteraceae</taxon>
        <taxon>Paludibaculum</taxon>
    </lineage>
</organism>
<gene>
    <name evidence="1" type="ORF">IRI77_36485</name>
</gene>
<keyword evidence="2" id="KW-1185">Reference proteome</keyword>
<dbReference type="Proteomes" id="UP000593892">
    <property type="component" value="Chromosome"/>
</dbReference>
<sequence length="1285" mass="139007">MSDFIGSIAVPEIAPSGVFPIVSDLPHGRAQRRQVVVHQFGTGNAKIEQRFLLGAGARSFIVRRAWLRDSDRLALRNFWESKYGPYGAFTYNAPHDDGTGTTACTCRFANEPLSWEMVADWACTVGVTLVEIPASNPTYPLSSTVTRFPPQALQDALLSQVQQVIPLIRIQPLQSGYPAIYVSDRRCTIGSQLYLPRLVDFDGISQAMGNEADDAAFTFGNADRVMRDLANDVDLFRASIEFSLYHVGAGIKLDLWRGDIVNWSLDAGPEFKVTAADGLYELNLPYPTRKISRTCWKPFNSQACPYASAGALDLVHFPTSDAAKCDKGYETDNGCLAHGMKRYYGGLIAEPQGVRIKDNSTGVWGFGRSSLTSVSLIADSIYDQVVPEIYTDGEMPVNCKVAAGRDESDFYEAMGIVGEGPLGAFTPAHYEDLDNDGTAETFVGSTLDGQAHHGYPTNNYGLRQCLGADPAGATDFFSLDQSGNTTGGDWRKVFSGNSTYKDSFAAGTAFVVIRRSDAKGLQLSKPGDHAMIANVQSGMSGWVWTSLGVRVYGPPLTNPVWIAINMLFRARGLRLGAGATTQQLDLAESLFDVQAAIDAAAICDKSVTALVGPGSETQFKFRGVLQEEKPLRDWLQEALMNGLGYYTFAFGKLKLGIRENSSAAEAFTVGNILFNSLQLAPLKPSFNHLTANFADQDYQFVNNSVTVYDIDYASQIGGAAGPLFLKSNVNLSGTASKSQAARIISVRLREELGGTSPAEWKAARQLSFRTTVLALNTEPGTVCSMTHPDMPGSSGEFRVTSWRLNKDYSIDIQGRTTTDSMYDLVAGPKPADVVASPVPQEVLIDTGVPGLVTATPMLSDYGSFALENIEVQPDASGNANIVSAEEVALSLYYVDELTTDLWAMFDGDVNAATDPLTVDCTVNQNTARAFRVGDFVIINDEATDPDHSGRRSYECAQIVGPGDVGDVVPTGEFQFQRAYPGVPDGQATFGTLRCAHQAGVKFYKLDLKTFTYSVKKGFFRTPGLPARIEAKLPSACIVAAVVSVANHFGYGPFTVIPLSHHNEPLMPGERTCSGGAYTFQMPSALAAQDDVPIPMRVHDPASIRCIFAYLQTGTSDGSCGLRVKYSADGGDTWLTLEKMGIAQNVGTPFKTTYDHLLAGGFGPPESRRLPYRDYGLINTQDIVASPDAQVISTASYDGTTTGLVEFDFVFFDFGGPNEEYVYIQSLDPPNQTFTAVVRKDHPAGTKLSPAVWPTPVLREGYNLSFDIRPVASPNPGSDLTVVIQT</sequence>
<reference evidence="1" key="1">
    <citation type="submission" date="2020-10" db="EMBL/GenBank/DDBJ databases">
        <title>Complete genome sequence of Paludibaculum fermentans P105T, a facultatively anaerobic acidobacterium capable of dissimilatory Fe(III) reduction.</title>
        <authorList>
            <person name="Dedysh S.N."/>
            <person name="Beletsky A.V."/>
            <person name="Kulichevskaya I.S."/>
            <person name="Mardanov A.V."/>
            <person name="Ravin N.V."/>
        </authorList>
    </citation>
    <scope>NUCLEOTIDE SEQUENCE [LARGE SCALE GENOMIC DNA]</scope>
    <source>
        <strain evidence="1">P105</strain>
    </source>
</reference>
<proteinExistence type="predicted"/>
<dbReference type="KEGG" id="pfer:IRI77_36485"/>
<dbReference type="EMBL" id="CP063849">
    <property type="protein sequence ID" value="QOY88176.1"/>
    <property type="molecule type" value="Genomic_DNA"/>
</dbReference>
<dbReference type="RefSeq" id="WP_194449839.1">
    <property type="nucleotide sequence ID" value="NZ_CP063849.1"/>
</dbReference>
<evidence type="ECO:0008006" key="3">
    <source>
        <dbReference type="Google" id="ProtNLM"/>
    </source>
</evidence>
<evidence type="ECO:0000313" key="1">
    <source>
        <dbReference type="EMBL" id="QOY88176.1"/>
    </source>
</evidence>
<accession>A0A7S7SL89</accession>
<name>A0A7S7SL89_PALFE</name>
<evidence type="ECO:0000313" key="2">
    <source>
        <dbReference type="Proteomes" id="UP000593892"/>
    </source>
</evidence>
<protein>
    <recommendedName>
        <fullName evidence="3">Tip attachment protein J domain-containing protein</fullName>
    </recommendedName>
</protein>